<keyword evidence="3" id="KW-1185">Reference proteome</keyword>
<dbReference type="EMBL" id="FRCK01000001">
    <property type="protein sequence ID" value="SHL80287.1"/>
    <property type="molecule type" value="Genomic_DNA"/>
</dbReference>
<reference evidence="3" key="1">
    <citation type="submission" date="2016-11" db="EMBL/GenBank/DDBJ databases">
        <authorList>
            <person name="Varghese N."/>
            <person name="Submissions S."/>
        </authorList>
    </citation>
    <scope>NUCLEOTIDE SEQUENCE [LARGE SCALE GENOMIC DNA]</scope>
    <source>
        <strain evidence="3">DSM 6637</strain>
    </source>
</reference>
<sequence>MTVKAERNILKPTPGKPGQAGRDLDAERQRLAAIIAAATPPTECGPDIVPAPARGRCVLVPHIAMAPSGTDARGEQKWVPAATGYGHRASVRQMDVFDRMVLAARRGRRPAPLTPGQIAVARRYRDLVERHDAGGIRCSDLDRATGDGTGRDFMDAYLAEGREIEAIRRRIGGGASLAVRRIRPSTRGGPARRAILDRALVDMVCLGDRTLSEVLRGHGWQVDGRHRAALTEALSGALDRMIGYRGKKTS</sequence>
<proteinExistence type="predicted"/>
<accession>A0A1M7DLK9</accession>
<evidence type="ECO:0000313" key="3">
    <source>
        <dbReference type="Proteomes" id="UP000184444"/>
    </source>
</evidence>
<feature type="region of interest" description="Disordered" evidence="1">
    <location>
        <begin position="1"/>
        <end position="23"/>
    </location>
</feature>
<protein>
    <submittedName>
        <fullName evidence="2">Uncharacterized protein</fullName>
    </submittedName>
</protein>
<evidence type="ECO:0000313" key="2">
    <source>
        <dbReference type="EMBL" id="SHL80287.1"/>
    </source>
</evidence>
<organism evidence="2 3">
    <name type="scientific">Paracoccus solventivorans</name>
    <dbReference type="NCBI Taxonomy" id="53463"/>
    <lineage>
        <taxon>Bacteria</taxon>
        <taxon>Pseudomonadati</taxon>
        <taxon>Pseudomonadota</taxon>
        <taxon>Alphaproteobacteria</taxon>
        <taxon>Rhodobacterales</taxon>
        <taxon>Paracoccaceae</taxon>
        <taxon>Paracoccus</taxon>
    </lineage>
</organism>
<name>A0A1M7DLK9_9RHOB</name>
<gene>
    <name evidence="2" type="ORF">SAMN05444389_101427</name>
</gene>
<dbReference type="AlphaFoldDB" id="A0A1M7DLK9"/>
<evidence type="ECO:0000256" key="1">
    <source>
        <dbReference type="SAM" id="MobiDB-lite"/>
    </source>
</evidence>
<dbReference type="Proteomes" id="UP000184444">
    <property type="component" value="Unassembled WGS sequence"/>
</dbReference>